<name>A0A5S3N0M0_9FLAO</name>
<evidence type="ECO:0000313" key="2">
    <source>
        <dbReference type="Proteomes" id="UP000307140"/>
    </source>
</evidence>
<dbReference type="Proteomes" id="UP000307140">
    <property type="component" value="Unassembled WGS sequence"/>
</dbReference>
<dbReference type="EMBL" id="VANR01000007">
    <property type="protein sequence ID" value="TMM28713.1"/>
    <property type="molecule type" value="Genomic_DNA"/>
</dbReference>
<reference evidence="1 2" key="1">
    <citation type="submission" date="2019-05" db="EMBL/GenBank/DDBJ databases">
        <title>Polaribacter aestuariivivens sp. nov., isolated from a tidal flat.</title>
        <authorList>
            <person name="Yoon J.-H."/>
        </authorList>
    </citation>
    <scope>NUCLEOTIDE SEQUENCE [LARGE SCALE GENOMIC DNA]</scope>
    <source>
        <strain evidence="1 2">DBTF-3</strain>
    </source>
</reference>
<accession>A0A5S3N0M0</accession>
<dbReference type="AlphaFoldDB" id="A0A5S3N0M0"/>
<dbReference type="OrthoDB" id="9809953at2"/>
<gene>
    <name evidence="1" type="primary">porQ</name>
    <name evidence="1" type="ORF">FDT66_12430</name>
</gene>
<keyword evidence="2" id="KW-1185">Reference proteome</keyword>
<comment type="caution">
    <text evidence="1">The sequence shown here is derived from an EMBL/GenBank/DDBJ whole genome shotgun (WGS) entry which is preliminary data.</text>
</comment>
<dbReference type="NCBIfam" id="NF033711">
    <property type="entry name" value="T9SS_PorQ"/>
    <property type="match status" value="1"/>
</dbReference>
<proteinExistence type="predicted"/>
<dbReference type="NCBIfam" id="NF033709">
    <property type="entry name" value="PorV_fam"/>
    <property type="match status" value="1"/>
</dbReference>
<evidence type="ECO:0000313" key="1">
    <source>
        <dbReference type="EMBL" id="TMM28713.1"/>
    </source>
</evidence>
<organism evidence="1 2">
    <name type="scientific">Polaribacter aestuariivivens</name>
    <dbReference type="NCBI Taxonomy" id="2304626"/>
    <lineage>
        <taxon>Bacteria</taxon>
        <taxon>Pseudomonadati</taxon>
        <taxon>Bacteroidota</taxon>
        <taxon>Flavobacteriia</taxon>
        <taxon>Flavobacteriales</taxon>
        <taxon>Flavobacteriaceae</taxon>
    </lineage>
</organism>
<sequence length="342" mass="38371">MKLFISFFFFVFFSFNLKAQIGGENVYEFLNLATSSRQVALGGEVLTLLDDVNQPIWNPSTINSNLDNQLSVNYSSYLAGINIGSVSYAREISKRFGTIQSNISYLNYGTFIEADEQGNETGTFNASDIAVSIGYSYNIPYTNFFLGANIKFINSNISNFSSFGIASDFGILYYSAYKPFSVTLVVRNLGTQIKSFNGQNERLPFSVALGGSYQLEYVPLKWYGTITNLQQWNISVENPSNQTTDLEGNVTNENIGFLDNALRHFVIGAELFPESLINLRVGYNFRRAAELKLQNVRTFSGISIGFGIKMNRFKFNYAYSKYHSAANASTFSLEIDLNSDRR</sequence>
<dbReference type="RefSeq" id="WP_138537033.1">
    <property type="nucleotide sequence ID" value="NZ_VANR01000007.1"/>
</dbReference>
<protein>
    <submittedName>
        <fullName evidence="1">Type IX secretion system protein PorQ</fullName>
    </submittedName>
</protein>